<dbReference type="RefSeq" id="XP_026687221.1">
    <property type="nucleotide sequence ID" value="XM_026831420.1"/>
</dbReference>
<evidence type="ECO:0000259" key="8">
    <source>
        <dbReference type="PROSITE" id="PS51938"/>
    </source>
</evidence>
<accession>A0A3Q0JFH6</accession>
<dbReference type="PaxDb" id="121845-A0A3Q0JFH6"/>
<dbReference type="Pfam" id="PF00313">
    <property type="entry name" value="CSD"/>
    <property type="match status" value="2"/>
</dbReference>
<dbReference type="Proteomes" id="UP000079169">
    <property type="component" value="Unplaced"/>
</dbReference>
<evidence type="ECO:0000256" key="6">
    <source>
        <dbReference type="SAM" id="MobiDB-lite"/>
    </source>
</evidence>
<proteinExistence type="inferred from homology"/>
<feature type="domain" description="SUZ-C" evidence="8">
    <location>
        <begin position="766"/>
        <end position="806"/>
    </location>
</feature>
<dbReference type="GeneID" id="103520203"/>
<gene>
    <name evidence="10" type="primary">LOC103520203</name>
</gene>
<dbReference type="PROSITE" id="PS51857">
    <property type="entry name" value="CSD_2"/>
    <property type="match status" value="2"/>
</dbReference>
<feature type="domain" description="CSD" evidence="7">
    <location>
        <begin position="696"/>
        <end position="760"/>
    </location>
</feature>
<dbReference type="PANTHER" id="PTHR12913">
    <property type="entry name" value="UNR PROTEIN N-RAS UPSTREAM GENE PROTEIN"/>
    <property type="match status" value="1"/>
</dbReference>
<dbReference type="InterPro" id="IPR019844">
    <property type="entry name" value="CSD_CS"/>
</dbReference>
<feature type="region of interest" description="Disordered" evidence="6">
    <location>
        <begin position="779"/>
        <end position="807"/>
    </location>
</feature>
<dbReference type="SMART" id="SM00357">
    <property type="entry name" value="CSP"/>
    <property type="match status" value="3"/>
</dbReference>
<evidence type="ECO:0000256" key="3">
    <source>
        <dbReference type="ARBA" id="ARBA00022737"/>
    </source>
</evidence>
<dbReference type="GO" id="GO:0003723">
    <property type="term" value="F:RNA binding"/>
    <property type="evidence" value="ECO:0007669"/>
    <property type="project" value="UniProtKB-KW"/>
</dbReference>
<evidence type="ECO:0000313" key="9">
    <source>
        <dbReference type="Proteomes" id="UP000079169"/>
    </source>
</evidence>
<dbReference type="AlphaFoldDB" id="A0A3Q0JFH6"/>
<feature type="region of interest" description="Disordered" evidence="6">
    <location>
        <begin position="178"/>
        <end position="201"/>
    </location>
</feature>
<evidence type="ECO:0000259" key="7">
    <source>
        <dbReference type="PROSITE" id="PS51857"/>
    </source>
</evidence>
<dbReference type="InterPro" id="IPR056400">
    <property type="entry name" value="CSDE1"/>
</dbReference>
<dbReference type="GO" id="GO:1905172">
    <property type="term" value="F:RISC complex binding"/>
    <property type="evidence" value="ECO:0007669"/>
    <property type="project" value="UniProtKB-ARBA"/>
</dbReference>
<dbReference type="Gene3D" id="2.40.50.140">
    <property type="entry name" value="Nucleic acid-binding proteins"/>
    <property type="match status" value="4"/>
</dbReference>
<dbReference type="PANTHER" id="PTHR12913:SF1">
    <property type="entry name" value="COLD SHOCK DOMAIN-CONTAINING PROTEIN E1"/>
    <property type="match status" value="1"/>
</dbReference>
<keyword evidence="4" id="KW-0694">RNA-binding</keyword>
<reference evidence="10" key="1">
    <citation type="submission" date="2025-08" db="UniProtKB">
        <authorList>
            <consortium name="RefSeq"/>
        </authorList>
    </citation>
    <scope>IDENTIFICATION</scope>
</reference>
<dbReference type="PROSITE" id="PS51938">
    <property type="entry name" value="SUZ_C"/>
    <property type="match status" value="1"/>
</dbReference>
<sequence>MANNQWKSFQSPSALLNSEASSIFDFKSMSLQGAGLNNFRSITGAGANNVGGGGSSGGLLGSSGGSGPFGNSSHAGYNHLNVSLFAAKNDLHGAGGNSLFSSSGYNSSSASVPPPMNYNMFGSNHNNNNSSNARHIGGGASHNPLAGMNGVSPLSNGPAPDPVMSMFNGFDMGSSGAQHGALNSGSSASNAGSYNDPNSQTTRETGIIEKLLHSYGFIQCCERQARLFFHFSQFSGNIEHLKIGDPVEFEMTYDRRTGKPIASTVSKIAPEVVLSEERVTGTVTTEIRAEGSTVGDTQGRISYENRGECFFLPYTKDDVEGNVTLRSGDKVSFQIATNPRGNLGASHSPSGQDKSQESGVIAYNNVDGAFTKSIIYFTKDCCDPKSIPSLGDKVEFNVCQVKSNKQLVAVEIRKLDLVPAASQQQNQQQQYNTNNMMPQVIDSNFDGDVNSLELGLEVEYTLGSRNSTGGSCLSAENVRPLPKGTIPHQASVSSDAPVYEGIVMRPLRSVNPDQAQYSGLVKEGTPGMGVVTSLSPSEGYGWVRSAEREPRLAFKLGEVLDRSERELKVNDEVEFTTVQDTTLSAGGARGQTQYSAIRMIRLSPGTVQFEAIIERNVLGFVTKEASFSWNNRSPANMSPSGQDKSQESGVIAYNNVDGAFTKSIIYFTKDCCDPKIIRIPQLRAGRGEEVVLPHIRSEGSLPCPSGLFGFLNYELEEGKKLFFHTSEVKDGASLGPGDQVEFVLVTNHRTGKSSACNVVKINENQVRPERLISRLRTTSLEDNGPKMTVTRQPRGPDGSRGFGLKTM</sequence>
<evidence type="ECO:0000256" key="4">
    <source>
        <dbReference type="ARBA" id="ARBA00022884"/>
    </source>
</evidence>
<keyword evidence="3" id="KW-0677">Repeat</keyword>
<dbReference type="FunFam" id="2.40.50.140:FF:000055">
    <property type="entry name" value="Cold shock domain containing E1, RNA-binding"/>
    <property type="match status" value="1"/>
</dbReference>
<dbReference type="Pfam" id="PF23456">
    <property type="entry name" value="CSDE1"/>
    <property type="match status" value="1"/>
</dbReference>
<dbReference type="SUPFAM" id="SSF50249">
    <property type="entry name" value="Nucleic acid-binding proteins"/>
    <property type="match status" value="2"/>
</dbReference>
<feature type="compositionally biased region" description="Low complexity" evidence="6">
    <location>
        <begin position="180"/>
        <end position="195"/>
    </location>
</feature>
<dbReference type="InterPro" id="IPR002059">
    <property type="entry name" value="CSP_DNA-bd"/>
</dbReference>
<comment type="subcellular location">
    <subcellularLocation>
        <location evidence="1">Cytoplasm</location>
    </subcellularLocation>
</comment>
<evidence type="ECO:0000256" key="1">
    <source>
        <dbReference type="ARBA" id="ARBA00004496"/>
    </source>
</evidence>
<name>A0A3Q0JFH6_DIACI</name>
<dbReference type="PROSITE" id="PS00352">
    <property type="entry name" value="CSD_1"/>
    <property type="match status" value="1"/>
</dbReference>
<dbReference type="CDD" id="cd04458">
    <property type="entry name" value="CSP_CDS"/>
    <property type="match status" value="1"/>
</dbReference>
<evidence type="ECO:0000313" key="10">
    <source>
        <dbReference type="RefSeq" id="XP_026687221.1"/>
    </source>
</evidence>
<protein>
    <submittedName>
        <fullName evidence="10">Cold shock domain-containing protein E1-like</fullName>
    </submittedName>
</protein>
<comment type="similarity">
    <text evidence="5">Belongs to the UNR family.</text>
</comment>
<dbReference type="STRING" id="121845.A0A3Q0JFH6"/>
<feature type="domain" description="CSD" evidence="7">
    <location>
        <begin position="203"/>
        <end position="267"/>
    </location>
</feature>
<keyword evidence="9" id="KW-1185">Reference proteome</keyword>
<dbReference type="GO" id="GO:0005737">
    <property type="term" value="C:cytoplasm"/>
    <property type="evidence" value="ECO:0007669"/>
    <property type="project" value="UniProtKB-SubCell"/>
</dbReference>
<dbReference type="InterPro" id="IPR024642">
    <property type="entry name" value="SUZ-C"/>
</dbReference>
<evidence type="ECO:0000256" key="5">
    <source>
        <dbReference type="ARBA" id="ARBA00044751"/>
    </source>
</evidence>
<evidence type="ECO:0000256" key="2">
    <source>
        <dbReference type="ARBA" id="ARBA00022490"/>
    </source>
</evidence>
<dbReference type="InterPro" id="IPR012340">
    <property type="entry name" value="NA-bd_OB-fold"/>
</dbReference>
<dbReference type="InterPro" id="IPR011129">
    <property type="entry name" value="CSD"/>
</dbReference>
<dbReference type="Pfam" id="PF12901">
    <property type="entry name" value="SUZ-C"/>
    <property type="match status" value="1"/>
</dbReference>
<keyword evidence="2" id="KW-0963">Cytoplasm</keyword>
<organism evidence="9 10">
    <name type="scientific">Diaphorina citri</name>
    <name type="common">Asian citrus psyllid</name>
    <dbReference type="NCBI Taxonomy" id="121845"/>
    <lineage>
        <taxon>Eukaryota</taxon>
        <taxon>Metazoa</taxon>
        <taxon>Ecdysozoa</taxon>
        <taxon>Arthropoda</taxon>
        <taxon>Hexapoda</taxon>
        <taxon>Insecta</taxon>
        <taxon>Pterygota</taxon>
        <taxon>Neoptera</taxon>
        <taxon>Paraneoptera</taxon>
        <taxon>Hemiptera</taxon>
        <taxon>Sternorrhyncha</taxon>
        <taxon>Psylloidea</taxon>
        <taxon>Psyllidae</taxon>
        <taxon>Diaphorininae</taxon>
        <taxon>Diaphorina</taxon>
    </lineage>
</organism>
<dbReference type="KEGG" id="dci:103520203"/>